<proteinExistence type="predicted"/>
<sequence>MTDYKCQKCGGELTEHEGYGSIFNPEWWYVCQSCQSSYSSAEYLRGWWTRDAEEAEKRCANCEHYQHGRRDIGECGHSWPDEYGDAGYNNVSLIPPPDFRCKFWQAK</sequence>
<organism evidence="1">
    <name type="scientific">viral metagenome</name>
    <dbReference type="NCBI Taxonomy" id="1070528"/>
    <lineage>
        <taxon>unclassified sequences</taxon>
        <taxon>metagenomes</taxon>
        <taxon>organismal metagenomes</taxon>
    </lineage>
</organism>
<protein>
    <submittedName>
        <fullName evidence="1">Uncharacterized protein</fullName>
    </submittedName>
</protein>
<evidence type="ECO:0000313" key="1">
    <source>
        <dbReference type="EMBL" id="QJA79590.1"/>
    </source>
</evidence>
<dbReference type="AlphaFoldDB" id="A0A6M3KCL5"/>
<reference evidence="1" key="1">
    <citation type="submission" date="2020-03" db="EMBL/GenBank/DDBJ databases">
        <title>The deep terrestrial virosphere.</title>
        <authorList>
            <person name="Holmfeldt K."/>
            <person name="Nilsson E."/>
            <person name="Simone D."/>
            <person name="Lopez-Fernandez M."/>
            <person name="Wu X."/>
            <person name="de Brujin I."/>
            <person name="Lundin D."/>
            <person name="Andersson A."/>
            <person name="Bertilsson S."/>
            <person name="Dopson M."/>
        </authorList>
    </citation>
    <scope>NUCLEOTIDE SEQUENCE</scope>
    <source>
        <strain evidence="1">MM415A00857</strain>
    </source>
</reference>
<gene>
    <name evidence="1" type="ORF">MM415A00857_0009</name>
</gene>
<dbReference type="EMBL" id="MT142387">
    <property type="protein sequence ID" value="QJA79590.1"/>
    <property type="molecule type" value="Genomic_DNA"/>
</dbReference>
<accession>A0A6M3KCL5</accession>
<name>A0A6M3KCL5_9ZZZZ</name>